<reference evidence="2" key="1">
    <citation type="journal article" date="2023" name="Int. J. Mol. Sci.">
        <title>Metagenomics Revealed a New Genus 'Candidatus Thiocaldithrix dubininis' gen. nov., sp. nov. and a New Species 'Candidatus Thiothrix putei' sp. nov. in the Family Thiotrichaceae, Some Members of Which Have Traits of Both Na+- and H+-Motive Energetics.</title>
        <authorList>
            <person name="Ravin N.V."/>
            <person name="Muntyan M.S."/>
            <person name="Smolyakov D.D."/>
            <person name="Rudenko T.S."/>
            <person name="Beletsky A.V."/>
            <person name="Mardanov A.V."/>
            <person name="Grabovich M.Y."/>
        </authorList>
    </citation>
    <scope>NUCLEOTIDE SEQUENCE</scope>
    <source>
        <strain evidence="2">GKL-01</strain>
    </source>
</reference>
<dbReference type="Proteomes" id="UP001300672">
    <property type="component" value="Chromosome"/>
</dbReference>
<accession>A0AA95KG91</accession>
<gene>
    <name evidence="2" type="ORF">QJT80_03510</name>
</gene>
<feature type="domain" description="Thioredoxin-like fold" evidence="1">
    <location>
        <begin position="46"/>
        <end position="147"/>
    </location>
</feature>
<evidence type="ECO:0000313" key="2">
    <source>
        <dbReference type="EMBL" id="WGZ91546.1"/>
    </source>
</evidence>
<evidence type="ECO:0000259" key="1">
    <source>
        <dbReference type="Pfam" id="PF13098"/>
    </source>
</evidence>
<sequence length="163" mass="18638">MLTSNSGYLRYWLFILIFLIINPSLADEKGLVELDNLQALQADMQTNDKPLMLVFRASYCRYCRQLEKDELLPLLQDTTVRDRVIIRTVTLDAEHNLRDWQGAELSPKQLGKQYQVSITPTLVFLNSQGKEVVEPIKGYNGSEFFGAYLENAIVQAQQAVKQP</sequence>
<reference evidence="2" key="2">
    <citation type="submission" date="2023-04" db="EMBL/GenBank/DDBJ databases">
        <authorList>
            <person name="Beletskiy A.V."/>
            <person name="Mardanov A.V."/>
            <person name="Ravin N.V."/>
        </authorList>
    </citation>
    <scope>NUCLEOTIDE SEQUENCE</scope>
    <source>
        <strain evidence="2">GKL-01</strain>
    </source>
</reference>
<name>A0AA95KG91_9GAMM</name>
<dbReference type="AlphaFoldDB" id="A0AA95KG91"/>
<dbReference type="Pfam" id="PF13098">
    <property type="entry name" value="Thioredoxin_2"/>
    <property type="match status" value="1"/>
</dbReference>
<dbReference type="KEGG" id="tdu:QJT80_03510"/>
<dbReference type="InterPro" id="IPR036249">
    <property type="entry name" value="Thioredoxin-like_sf"/>
</dbReference>
<dbReference type="EMBL" id="CP124755">
    <property type="protein sequence ID" value="WGZ91546.1"/>
    <property type="molecule type" value="Genomic_DNA"/>
</dbReference>
<protein>
    <submittedName>
        <fullName evidence="2">Thioredoxin fold domain-containing protein</fullName>
    </submittedName>
</protein>
<dbReference type="InterPro" id="IPR012336">
    <property type="entry name" value="Thioredoxin-like_fold"/>
</dbReference>
<dbReference type="Gene3D" id="3.40.30.10">
    <property type="entry name" value="Glutaredoxin"/>
    <property type="match status" value="1"/>
</dbReference>
<organism evidence="2">
    <name type="scientific">Candidatus Thiocaldithrix dubininis</name>
    <dbReference type="NCBI Taxonomy" id="3080823"/>
    <lineage>
        <taxon>Bacteria</taxon>
        <taxon>Pseudomonadati</taxon>
        <taxon>Pseudomonadota</taxon>
        <taxon>Gammaproteobacteria</taxon>
        <taxon>Thiotrichales</taxon>
        <taxon>Thiotrichaceae</taxon>
        <taxon>Candidatus Thiocaldithrix</taxon>
    </lineage>
</organism>
<dbReference type="SUPFAM" id="SSF52833">
    <property type="entry name" value="Thioredoxin-like"/>
    <property type="match status" value="1"/>
</dbReference>
<proteinExistence type="predicted"/>